<dbReference type="EMBL" id="CP014136">
    <property type="protein sequence ID" value="ATA22376.1"/>
    <property type="molecule type" value="Genomic_DNA"/>
</dbReference>
<keyword evidence="4" id="KW-1185">Reference proteome</keyword>
<feature type="domain" description="HTH merR-type" evidence="2">
    <location>
        <begin position="3"/>
        <end position="71"/>
    </location>
</feature>
<dbReference type="GO" id="GO:0003700">
    <property type="term" value="F:DNA-binding transcription factor activity"/>
    <property type="evidence" value="ECO:0007669"/>
    <property type="project" value="InterPro"/>
</dbReference>
<evidence type="ECO:0000313" key="3">
    <source>
        <dbReference type="EMBL" id="ATA22376.1"/>
    </source>
</evidence>
<dbReference type="Proteomes" id="UP000217182">
    <property type="component" value="Chromosome"/>
</dbReference>
<name>A0A250B8G4_9GAMM</name>
<reference evidence="3 4" key="1">
    <citation type="submission" date="2016-01" db="EMBL/GenBank/DDBJ databases">
        <authorList>
            <person name="Oliw E.H."/>
        </authorList>
    </citation>
    <scope>NUCLEOTIDE SEQUENCE [LARGE SCALE GENOMIC DNA]</scope>
    <source>
        <strain evidence="3 4">FRB97</strain>
    </source>
</reference>
<dbReference type="CDD" id="cd04781">
    <property type="entry name" value="HTH_MerR-like_sg6"/>
    <property type="match status" value="1"/>
</dbReference>
<dbReference type="KEGG" id="gqu:AWC35_07465"/>
<dbReference type="AlphaFoldDB" id="A0A250B8G4"/>
<dbReference type="OrthoDB" id="9802039at2"/>
<dbReference type="PROSITE" id="PS50937">
    <property type="entry name" value="HTH_MERR_2"/>
    <property type="match status" value="1"/>
</dbReference>
<dbReference type="Pfam" id="PF00376">
    <property type="entry name" value="MerR"/>
    <property type="match status" value="1"/>
</dbReference>
<proteinExistence type="predicted"/>
<dbReference type="SUPFAM" id="SSF46955">
    <property type="entry name" value="Putative DNA-binding domain"/>
    <property type="match status" value="1"/>
</dbReference>
<evidence type="ECO:0000256" key="1">
    <source>
        <dbReference type="ARBA" id="ARBA00023125"/>
    </source>
</evidence>
<keyword evidence="1" id="KW-0238">DNA-binding</keyword>
<protein>
    <submittedName>
        <fullName evidence="3">Transcriptional regulator</fullName>
    </submittedName>
</protein>
<dbReference type="InterPro" id="IPR009061">
    <property type="entry name" value="DNA-bd_dom_put_sf"/>
</dbReference>
<dbReference type="PRINTS" id="PR00040">
    <property type="entry name" value="HTHMERR"/>
</dbReference>
<dbReference type="InterPro" id="IPR000551">
    <property type="entry name" value="MerR-type_HTH_dom"/>
</dbReference>
<dbReference type="Gene3D" id="1.10.1660.10">
    <property type="match status" value="1"/>
</dbReference>
<evidence type="ECO:0000259" key="2">
    <source>
        <dbReference type="PROSITE" id="PS50937"/>
    </source>
</evidence>
<dbReference type="SMART" id="SM00422">
    <property type="entry name" value="HTH_MERR"/>
    <property type="match status" value="1"/>
</dbReference>
<gene>
    <name evidence="3" type="ORF">AWC35_07465</name>
</gene>
<organism evidence="3 4">
    <name type="scientific">Gibbsiella quercinecans</name>
    <dbReference type="NCBI Taxonomy" id="929813"/>
    <lineage>
        <taxon>Bacteria</taxon>
        <taxon>Pseudomonadati</taxon>
        <taxon>Pseudomonadota</taxon>
        <taxon>Gammaproteobacteria</taxon>
        <taxon>Enterobacterales</taxon>
        <taxon>Yersiniaceae</taxon>
        <taxon>Gibbsiella</taxon>
    </lineage>
</organism>
<evidence type="ECO:0000313" key="4">
    <source>
        <dbReference type="Proteomes" id="UP000217182"/>
    </source>
</evidence>
<dbReference type="InterPro" id="IPR047057">
    <property type="entry name" value="MerR_fam"/>
</dbReference>
<accession>A0A250B8G4</accession>
<dbReference type="GO" id="GO:0003677">
    <property type="term" value="F:DNA binding"/>
    <property type="evidence" value="ECO:0007669"/>
    <property type="project" value="UniProtKB-KW"/>
</dbReference>
<dbReference type="RefSeq" id="WP_095848950.1">
    <property type="nucleotide sequence ID" value="NZ_CP014136.1"/>
</dbReference>
<sequence>MKELDIGQVAKLSGVVPSTLRFYEKKGLIRSVGRNGLRRQYHEDVLIKLQLITLGQVAGFTLDEMAAMFGPQDKLTIDREKLHSRALEIDNTIRKLRLLSHGLKHAANCTEQEHTQCAEFKKIVARGLRLAN</sequence>
<dbReference type="PANTHER" id="PTHR30204">
    <property type="entry name" value="REDOX-CYCLING DRUG-SENSING TRANSCRIPTIONAL ACTIVATOR SOXR"/>
    <property type="match status" value="1"/>
</dbReference>
<dbReference type="PANTHER" id="PTHR30204:SF97">
    <property type="entry name" value="MERR FAMILY REGULATORY PROTEIN"/>
    <property type="match status" value="1"/>
</dbReference>